<sequence>VLILFSINGSILGKSPTNVMSLEKALNRAQISFSTRAFILEKNPISVMSVASISARAPTLLDIR</sequence>
<organism evidence="1 2">
    <name type="scientific">Saguinus oedipus</name>
    <name type="common">Cotton-top tamarin</name>
    <name type="synonym">Oedipomidas oedipus</name>
    <dbReference type="NCBI Taxonomy" id="9490"/>
    <lineage>
        <taxon>Eukaryota</taxon>
        <taxon>Metazoa</taxon>
        <taxon>Chordata</taxon>
        <taxon>Craniata</taxon>
        <taxon>Vertebrata</taxon>
        <taxon>Euteleostomi</taxon>
        <taxon>Mammalia</taxon>
        <taxon>Eutheria</taxon>
        <taxon>Euarchontoglires</taxon>
        <taxon>Primates</taxon>
        <taxon>Haplorrhini</taxon>
        <taxon>Platyrrhini</taxon>
        <taxon>Cebidae</taxon>
        <taxon>Callitrichinae</taxon>
        <taxon>Saguinus</taxon>
    </lineage>
</organism>
<reference evidence="1 2" key="1">
    <citation type="submission" date="2023-05" db="EMBL/GenBank/DDBJ databases">
        <title>B98-5 Cell Line De Novo Hybrid Assembly: An Optical Mapping Approach.</title>
        <authorList>
            <person name="Kananen K."/>
            <person name="Auerbach J.A."/>
            <person name="Kautto E."/>
            <person name="Blachly J.S."/>
        </authorList>
    </citation>
    <scope>NUCLEOTIDE SEQUENCE [LARGE SCALE GENOMIC DNA]</scope>
    <source>
        <strain evidence="1">B95-8</strain>
        <tissue evidence="1">Cell line</tissue>
    </source>
</reference>
<dbReference type="Proteomes" id="UP001266305">
    <property type="component" value="Unassembled WGS sequence"/>
</dbReference>
<dbReference type="PANTHER" id="PTHR14947">
    <property type="entry name" value="ZINC FINGER PROTEIN"/>
    <property type="match status" value="1"/>
</dbReference>
<accession>A0ABQ9W3U5</accession>
<proteinExistence type="predicted"/>
<feature type="non-terminal residue" evidence="1">
    <location>
        <position position="1"/>
    </location>
</feature>
<dbReference type="EMBL" id="JASSZA010000003">
    <property type="protein sequence ID" value="KAK2115042.1"/>
    <property type="molecule type" value="Genomic_DNA"/>
</dbReference>
<dbReference type="InterPro" id="IPR039938">
    <property type="entry name" value="Sp4-like"/>
</dbReference>
<comment type="caution">
    <text evidence="1">The sequence shown here is derived from an EMBL/GenBank/DDBJ whole genome shotgun (WGS) entry which is preliminary data.</text>
</comment>
<protein>
    <submittedName>
        <fullName evidence="1">Uncharacterized protein</fullName>
    </submittedName>
</protein>
<gene>
    <name evidence="1" type="ORF">P7K49_005668</name>
</gene>
<name>A0ABQ9W3U5_SAGOE</name>
<evidence type="ECO:0000313" key="1">
    <source>
        <dbReference type="EMBL" id="KAK2115042.1"/>
    </source>
</evidence>
<feature type="non-terminal residue" evidence="1">
    <location>
        <position position="64"/>
    </location>
</feature>
<keyword evidence="2" id="KW-1185">Reference proteome</keyword>
<evidence type="ECO:0000313" key="2">
    <source>
        <dbReference type="Proteomes" id="UP001266305"/>
    </source>
</evidence>
<dbReference type="PANTHER" id="PTHR14947:SF24">
    <property type="entry name" value="ZINC FINGER PROTEIN 781-RELATED"/>
    <property type="match status" value="1"/>
</dbReference>